<feature type="non-terminal residue" evidence="1">
    <location>
        <position position="1"/>
    </location>
</feature>
<accession>A0ACA9RU46</accession>
<sequence length="43" mass="4794">DCKIHPYPLPEENKEATNIGKRLTATTIESQGKDEVKIRSEGP</sequence>
<dbReference type="Proteomes" id="UP000789920">
    <property type="component" value="Unassembled WGS sequence"/>
</dbReference>
<reference evidence="1" key="1">
    <citation type="submission" date="2021-06" db="EMBL/GenBank/DDBJ databases">
        <authorList>
            <person name="Kallberg Y."/>
            <person name="Tangrot J."/>
            <person name="Rosling A."/>
        </authorList>
    </citation>
    <scope>NUCLEOTIDE SEQUENCE</scope>
    <source>
        <strain evidence="1">MA461A</strain>
    </source>
</reference>
<organism evidence="1 2">
    <name type="scientific">Racocetra persica</name>
    <dbReference type="NCBI Taxonomy" id="160502"/>
    <lineage>
        <taxon>Eukaryota</taxon>
        <taxon>Fungi</taxon>
        <taxon>Fungi incertae sedis</taxon>
        <taxon>Mucoromycota</taxon>
        <taxon>Glomeromycotina</taxon>
        <taxon>Glomeromycetes</taxon>
        <taxon>Diversisporales</taxon>
        <taxon>Gigasporaceae</taxon>
        <taxon>Racocetra</taxon>
    </lineage>
</organism>
<proteinExistence type="predicted"/>
<comment type="caution">
    <text evidence="1">The sequence shown here is derived from an EMBL/GenBank/DDBJ whole genome shotgun (WGS) entry which is preliminary data.</text>
</comment>
<protein>
    <submittedName>
        <fullName evidence="1">27749_t:CDS:1</fullName>
    </submittedName>
</protein>
<name>A0ACA9RU46_9GLOM</name>
<keyword evidence="2" id="KW-1185">Reference proteome</keyword>
<gene>
    <name evidence="1" type="ORF">RPERSI_LOCUS22823</name>
</gene>
<feature type="non-terminal residue" evidence="1">
    <location>
        <position position="43"/>
    </location>
</feature>
<dbReference type="EMBL" id="CAJVQC010069897">
    <property type="protein sequence ID" value="CAG8809253.1"/>
    <property type="molecule type" value="Genomic_DNA"/>
</dbReference>
<evidence type="ECO:0000313" key="1">
    <source>
        <dbReference type="EMBL" id="CAG8809253.1"/>
    </source>
</evidence>
<evidence type="ECO:0000313" key="2">
    <source>
        <dbReference type="Proteomes" id="UP000789920"/>
    </source>
</evidence>